<accession>A0A0A9A316</accession>
<dbReference type="AlphaFoldDB" id="A0A0A9A316"/>
<reference evidence="1" key="1">
    <citation type="submission" date="2014-09" db="EMBL/GenBank/DDBJ databases">
        <authorList>
            <person name="Magalhaes I.L.F."/>
            <person name="Oliveira U."/>
            <person name="Santos F.R."/>
            <person name="Vidigal T.H.D.A."/>
            <person name="Brescovit A.D."/>
            <person name="Santos A.J."/>
        </authorList>
    </citation>
    <scope>NUCLEOTIDE SEQUENCE</scope>
    <source>
        <tissue evidence="1">Shoot tissue taken approximately 20 cm above the soil surface</tissue>
    </source>
</reference>
<reference evidence="1" key="2">
    <citation type="journal article" date="2015" name="Data Brief">
        <title>Shoot transcriptome of the giant reed, Arundo donax.</title>
        <authorList>
            <person name="Barrero R.A."/>
            <person name="Guerrero F.D."/>
            <person name="Moolhuijzen P."/>
            <person name="Goolsby J.A."/>
            <person name="Tidwell J."/>
            <person name="Bellgard S.E."/>
            <person name="Bellgard M.I."/>
        </authorList>
    </citation>
    <scope>NUCLEOTIDE SEQUENCE</scope>
    <source>
        <tissue evidence="1">Shoot tissue taken approximately 20 cm above the soil surface</tissue>
    </source>
</reference>
<name>A0A0A9A316_ARUDO</name>
<sequence>MFLQIEMVFQSAICIFEWEYWQLLSSIYRGTNCR</sequence>
<evidence type="ECO:0000313" key="1">
    <source>
        <dbReference type="EMBL" id="JAD44343.1"/>
    </source>
</evidence>
<proteinExistence type="predicted"/>
<dbReference type="EMBL" id="GBRH01253552">
    <property type="protein sequence ID" value="JAD44343.1"/>
    <property type="molecule type" value="Transcribed_RNA"/>
</dbReference>
<organism evidence="1">
    <name type="scientific">Arundo donax</name>
    <name type="common">Giant reed</name>
    <name type="synonym">Donax arundinaceus</name>
    <dbReference type="NCBI Taxonomy" id="35708"/>
    <lineage>
        <taxon>Eukaryota</taxon>
        <taxon>Viridiplantae</taxon>
        <taxon>Streptophyta</taxon>
        <taxon>Embryophyta</taxon>
        <taxon>Tracheophyta</taxon>
        <taxon>Spermatophyta</taxon>
        <taxon>Magnoliopsida</taxon>
        <taxon>Liliopsida</taxon>
        <taxon>Poales</taxon>
        <taxon>Poaceae</taxon>
        <taxon>PACMAD clade</taxon>
        <taxon>Arundinoideae</taxon>
        <taxon>Arundineae</taxon>
        <taxon>Arundo</taxon>
    </lineage>
</organism>
<protein>
    <submittedName>
        <fullName evidence="1">Uncharacterized protein</fullName>
    </submittedName>
</protein>